<dbReference type="WBParaSite" id="HCON_00044640-00001">
    <property type="protein sequence ID" value="HCON_00044640-00001"/>
    <property type="gene ID" value="HCON_00044640"/>
</dbReference>
<dbReference type="AlphaFoldDB" id="A0A7I4Y216"/>
<keyword evidence="1" id="KW-1185">Reference proteome</keyword>
<proteinExistence type="predicted"/>
<evidence type="ECO:0000313" key="2">
    <source>
        <dbReference type="WBParaSite" id="HCON_00044640-00001"/>
    </source>
</evidence>
<protein>
    <submittedName>
        <fullName evidence="2">Reverse transcriptase domain-containing protein</fullName>
    </submittedName>
</protein>
<accession>A0A7I4Y216</accession>
<dbReference type="OrthoDB" id="418748at2759"/>
<reference evidence="2" key="1">
    <citation type="submission" date="2020-12" db="UniProtKB">
        <authorList>
            <consortium name="WormBaseParasite"/>
        </authorList>
    </citation>
    <scope>IDENTIFICATION</scope>
    <source>
        <strain evidence="2">MHco3</strain>
    </source>
</reference>
<name>A0A7I4Y216_HAECO</name>
<sequence length="160" mass="18243">MEALYEKRDSREGEKSVFCLTEARHRASRDIGVVKSVRNSDGAILREPDEVRRRWKEYFARLPDETPPHYIISLVKDTYDGFTTTVRTPHGHSGAVDVAVGVRQGSALSTFLSLFRMDVITEKLMDGPLKTILYADIALIAESKKEFQDQIQKWQKVQAD</sequence>
<dbReference type="Proteomes" id="UP000025227">
    <property type="component" value="Unplaced"/>
</dbReference>
<organism evidence="1 2">
    <name type="scientific">Haemonchus contortus</name>
    <name type="common">Barber pole worm</name>
    <dbReference type="NCBI Taxonomy" id="6289"/>
    <lineage>
        <taxon>Eukaryota</taxon>
        <taxon>Metazoa</taxon>
        <taxon>Ecdysozoa</taxon>
        <taxon>Nematoda</taxon>
        <taxon>Chromadorea</taxon>
        <taxon>Rhabditida</taxon>
        <taxon>Rhabditina</taxon>
        <taxon>Rhabditomorpha</taxon>
        <taxon>Strongyloidea</taxon>
        <taxon>Trichostrongylidae</taxon>
        <taxon>Haemonchus</taxon>
    </lineage>
</organism>
<evidence type="ECO:0000313" key="1">
    <source>
        <dbReference type="Proteomes" id="UP000025227"/>
    </source>
</evidence>